<name>A0A1R3ITA2_9ROSI</name>
<reference evidence="2" key="1">
    <citation type="submission" date="2013-09" db="EMBL/GenBank/DDBJ databases">
        <title>Corchorus olitorius genome sequencing.</title>
        <authorList>
            <person name="Alam M."/>
            <person name="Haque M.S."/>
            <person name="Islam M.S."/>
            <person name="Emdad E.M."/>
            <person name="Islam M.M."/>
            <person name="Ahmed B."/>
            <person name="Halim A."/>
            <person name="Hossen Q.M.M."/>
            <person name="Hossain M.Z."/>
            <person name="Ahmed R."/>
            <person name="Khan M.M."/>
            <person name="Islam R."/>
            <person name="Rashid M.M."/>
            <person name="Khan S.A."/>
            <person name="Rahman M.S."/>
            <person name="Alam M."/>
            <person name="Yahiya A.S."/>
            <person name="Khan M.S."/>
            <person name="Azam M.S."/>
            <person name="Haque T."/>
            <person name="Lashkar M.Z.H."/>
            <person name="Akhand A.I."/>
            <person name="Morshed G."/>
            <person name="Roy S."/>
            <person name="Uddin K.S."/>
            <person name="Rabeya T."/>
            <person name="Hossain A.S."/>
            <person name="Chowdhury A."/>
            <person name="Snigdha A.R."/>
            <person name="Mortoza M.S."/>
            <person name="Matin S.A."/>
            <person name="Hoque S.M.E."/>
            <person name="Islam M.K."/>
            <person name="Roy D.K."/>
            <person name="Haider R."/>
            <person name="Moosa M.M."/>
            <person name="Elias S.M."/>
            <person name="Hasan A.M."/>
            <person name="Jahan S."/>
            <person name="Shafiuddin M."/>
            <person name="Mahmood N."/>
            <person name="Shommy N.S."/>
        </authorList>
    </citation>
    <scope>NUCLEOTIDE SEQUENCE [LARGE SCALE GENOMIC DNA]</scope>
    <source>
        <strain evidence="2">cv. O-4</strain>
    </source>
</reference>
<accession>A0A1R3ITA2</accession>
<evidence type="ECO:0000313" key="1">
    <source>
        <dbReference type="EMBL" id="OMO85803.1"/>
    </source>
</evidence>
<keyword evidence="2" id="KW-1185">Reference proteome</keyword>
<gene>
    <name evidence="1" type="ORF">COLO4_21433</name>
</gene>
<organism evidence="1 2">
    <name type="scientific">Corchorus olitorius</name>
    <dbReference type="NCBI Taxonomy" id="93759"/>
    <lineage>
        <taxon>Eukaryota</taxon>
        <taxon>Viridiplantae</taxon>
        <taxon>Streptophyta</taxon>
        <taxon>Embryophyta</taxon>
        <taxon>Tracheophyta</taxon>
        <taxon>Spermatophyta</taxon>
        <taxon>Magnoliopsida</taxon>
        <taxon>eudicotyledons</taxon>
        <taxon>Gunneridae</taxon>
        <taxon>Pentapetalae</taxon>
        <taxon>rosids</taxon>
        <taxon>malvids</taxon>
        <taxon>Malvales</taxon>
        <taxon>Malvaceae</taxon>
        <taxon>Grewioideae</taxon>
        <taxon>Apeibeae</taxon>
        <taxon>Corchorus</taxon>
    </lineage>
</organism>
<evidence type="ECO:0000313" key="2">
    <source>
        <dbReference type="Proteomes" id="UP000187203"/>
    </source>
</evidence>
<dbReference type="Proteomes" id="UP000187203">
    <property type="component" value="Unassembled WGS sequence"/>
</dbReference>
<dbReference type="EMBL" id="AWUE01017665">
    <property type="protein sequence ID" value="OMO85803.1"/>
    <property type="molecule type" value="Genomic_DNA"/>
</dbReference>
<comment type="caution">
    <text evidence="1">The sequence shown here is derived from an EMBL/GenBank/DDBJ whole genome shotgun (WGS) entry which is preliminary data.</text>
</comment>
<proteinExistence type="predicted"/>
<sequence>MAKAYLHGRWWPQLVKKRKRFKANHHELK</sequence>
<dbReference type="AlphaFoldDB" id="A0A1R3ITA2"/>
<protein>
    <submittedName>
        <fullName evidence="1">Uncharacterized protein</fullName>
    </submittedName>
</protein>